<sequence length="274" mass="29668">MSTSGNSQDQSANLIESAKKLAAYSAVDKNIDDSIKVFGVGSGSTIVYAFERVVELYKMGKINRDIVCVPTSYQSKILIQKAGLRCSDLDEYPEIDITIDGADEVDEQLNCIKGGGAAHLREKAVAKASKKLVLVADYRKESKYLGTQWTSGVPVEVVPFASEAVLREISRLTGTTNPFSSLNIDVGLDSSTNKMFELDVPQVSIRTAIRKAGPVITDNGNFVIDAHFGKIFKPELLEFSLKQMTGVVEVGIFTGVAKEAWFGNVDGSITTKTV</sequence>
<dbReference type="STRING" id="133412.A0A1R1XE36"/>
<dbReference type="FunFam" id="3.40.50.1360:FF:000014">
    <property type="entry name" value="Ribose 5-phosphate isomerase"/>
    <property type="match status" value="1"/>
</dbReference>
<gene>
    <name evidence="9" type="ORF">AYI70_g8844</name>
</gene>
<dbReference type="GO" id="GO:0006014">
    <property type="term" value="P:D-ribose metabolic process"/>
    <property type="evidence" value="ECO:0007669"/>
    <property type="project" value="TreeGrafter"/>
</dbReference>
<dbReference type="Proteomes" id="UP000187283">
    <property type="component" value="Unassembled WGS sequence"/>
</dbReference>
<evidence type="ECO:0000256" key="7">
    <source>
        <dbReference type="ARBA" id="ARBA00029734"/>
    </source>
</evidence>
<name>A0A1R1XE36_9FUNG</name>
<dbReference type="InterPro" id="IPR037171">
    <property type="entry name" value="NagB/RpiA_transferase-like"/>
</dbReference>
<dbReference type="Gene3D" id="3.30.70.260">
    <property type="match status" value="1"/>
</dbReference>
<evidence type="ECO:0000256" key="1">
    <source>
        <dbReference type="ARBA" id="ARBA00001713"/>
    </source>
</evidence>
<dbReference type="SUPFAM" id="SSF75445">
    <property type="entry name" value="D-ribose-5-phosphate isomerase (RpiA), lid domain"/>
    <property type="match status" value="1"/>
</dbReference>
<accession>A0A1R1XE36</accession>
<comment type="similarity">
    <text evidence="3">Belongs to the ribose 5-phosphate isomerase family.</text>
</comment>
<proteinExistence type="inferred from homology"/>
<keyword evidence="6 9" id="KW-0413">Isomerase</keyword>
<reference evidence="9 10" key="1">
    <citation type="submission" date="2017-01" db="EMBL/GenBank/DDBJ databases">
        <authorList>
            <person name="Mah S.A."/>
            <person name="Swanson W.J."/>
            <person name="Moy G.W."/>
            <person name="Vacquier V.D."/>
        </authorList>
    </citation>
    <scope>NUCLEOTIDE SEQUENCE [LARGE SCALE GENOMIC DNA]</scope>
    <source>
        <strain evidence="9 10">GSMNP</strain>
    </source>
</reference>
<dbReference type="OrthoDB" id="1555531at2759"/>
<evidence type="ECO:0000313" key="10">
    <source>
        <dbReference type="Proteomes" id="UP000187283"/>
    </source>
</evidence>
<evidence type="ECO:0000256" key="6">
    <source>
        <dbReference type="ARBA" id="ARBA00023235"/>
    </source>
</evidence>
<evidence type="ECO:0000256" key="4">
    <source>
        <dbReference type="ARBA" id="ARBA00011959"/>
    </source>
</evidence>
<dbReference type="GO" id="GO:0004751">
    <property type="term" value="F:ribose-5-phosphate isomerase activity"/>
    <property type="evidence" value="ECO:0007669"/>
    <property type="project" value="UniProtKB-EC"/>
</dbReference>
<evidence type="ECO:0000256" key="8">
    <source>
        <dbReference type="ARBA" id="ARBA00032273"/>
    </source>
</evidence>
<dbReference type="NCBIfam" id="TIGR00021">
    <property type="entry name" value="rpiA"/>
    <property type="match status" value="1"/>
</dbReference>
<dbReference type="AlphaFoldDB" id="A0A1R1XE36"/>
<keyword evidence="10" id="KW-1185">Reference proteome</keyword>
<dbReference type="NCBIfam" id="NF001924">
    <property type="entry name" value="PRK00702.1"/>
    <property type="match status" value="1"/>
</dbReference>
<evidence type="ECO:0000256" key="3">
    <source>
        <dbReference type="ARBA" id="ARBA00008088"/>
    </source>
</evidence>
<dbReference type="SUPFAM" id="SSF100950">
    <property type="entry name" value="NagB/RpiA/CoA transferase-like"/>
    <property type="match status" value="1"/>
</dbReference>
<comment type="pathway">
    <text evidence="2">Carbohydrate degradation; pentose phosphate pathway; D-ribose 5-phosphate from D-ribulose 5-phosphate (non-oxidative stage): step 1/1.</text>
</comment>
<dbReference type="EMBL" id="LSSN01003748">
    <property type="protein sequence ID" value="OMJ12878.1"/>
    <property type="molecule type" value="Genomic_DNA"/>
</dbReference>
<evidence type="ECO:0000256" key="5">
    <source>
        <dbReference type="ARBA" id="ARBA00019150"/>
    </source>
</evidence>
<comment type="caution">
    <text evidence="9">The sequence shown here is derived from an EMBL/GenBank/DDBJ whole genome shotgun (WGS) entry which is preliminary data.</text>
</comment>
<evidence type="ECO:0000313" key="9">
    <source>
        <dbReference type="EMBL" id="OMJ12878.1"/>
    </source>
</evidence>
<dbReference type="PANTHER" id="PTHR11934">
    <property type="entry name" value="RIBOSE-5-PHOSPHATE ISOMERASE"/>
    <property type="match status" value="1"/>
</dbReference>
<dbReference type="GO" id="GO:0009052">
    <property type="term" value="P:pentose-phosphate shunt, non-oxidative branch"/>
    <property type="evidence" value="ECO:0007669"/>
    <property type="project" value="InterPro"/>
</dbReference>
<organism evidence="9 10">
    <name type="scientific">Smittium culicis</name>
    <dbReference type="NCBI Taxonomy" id="133412"/>
    <lineage>
        <taxon>Eukaryota</taxon>
        <taxon>Fungi</taxon>
        <taxon>Fungi incertae sedis</taxon>
        <taxon>Zoopagomycota</taxon>
        <taxon>Kickxellomycotina</taxon>
        <taxon>Harpellomycetes</taxon>
        <taxon>Harpellales</taxon>
        <taxon>Legeriomycetaceae</taxon>
        <taxon>Smittium</taxon>
    </lineage>
</organism>
<dbReference type="PANTHER" id="PTHR11934:SF0">
    <property type="entry name" value="RIBOSE-5-PHOSPHATE ISOMERASE"/>
    <property type="match status" value="1"/>
</dbReference>
<comment type="catalytic activity">
    <reaction evidence="1">
        <text>aldehydo-D-ribose 5-phosphate = D-ribulose 5-phosphate</text>
        <dbReference type="Rhea" id="RHEA:14657"/>
        <dbReference type="ChEBI" id="CHEBI:58121"/>
        <dbReference type="ChEBI" id="CHEBI:58273"/>
        <dbReference type="EC" id="5.3.1.6"/>
    </reaction>
</comment>
<dbReference type="Pfam" id="PF06026">
    <property type="entry name" value="Rib_5-P_isom_A"/>
    <property type="match status" value="2"/>
</dbReference>
<dbReference type="CDD" id="cd01398">
    <property type="entry name" value="RPI_A"/>
    <property type="match status" value="1"/>
</dbReference>
<evidence type="ECO:0000256" key="2">
    <source>
        <dbReference type="ARBA" id="ARBA00004988"/>
    </source>
</evidence>
<protein>
    <recommendedName>
        <fullName evidence="5">Ribose-5-phosphate isomerase</fullName>
        <ecNumber evidence="4">5.3.1.6</ecNumber>
    </recommendedName>
    <alternativeName>
        <fullName evidence="8">D-ribose-5-phosphate ketol-isomerase</fullName>
    </alternativeName>
    <alternativeName>
        <fullName evidence="7">Phosphoriboisomerase</fullName>
    </alternativeName>
</protein>
<dbReference type="UniPathway" id="UPA00115">
    <property type="reaction ID" value="UER00412"/>
</dbReference>
<dbReference type="InterPro" id="IPR004788">
    <property type="entry name" value="Ribose5P_isomerase_type_A"/>
</dbReference>
<dbReference type="EC" id="5.3.1.6" evidence="4"/>
<dbReference type="GO" id="GO:0005737">
    <property type="term" value="C:cytoplasm"/>
    <property type="evidence" value="ECO:0007669"/>
    <property type="project" value="TreeGrafter"/>
</dbReference>
<dbReference type="Gene3D" id="3.40.50.1360">
    <property type="match status" value="1"/>
</dbReference>